<organism evidence="1 2">
    <name type="scientific">Steinernema carpocapsae</name>
    <name type="common">Entomopathogenic nematode</name>
    <dbReference type="NCBI Taxonomy" id="34508"/>
    <lineage>
        <taxon>Eukaryota</taxon>
        <taxon>Metazoa</taxon>
        <taxon>Ecdysozoa</taxon>
        <taxon>Nematoda</taxon>
        <taxon>Chromadorea</taxon>
        <taxon>Rhabditida</taxon>
        <taxon>Tylenchina</taxon>
        <taxon>Panagrolaimomorpha</taxon>
        <taxon>Strongyloidoidea</taxon>
        <taxon>Steinernematidae</taxon>
        <taxon>Steinernema</taxon>
    </lineage>
</organism>
<keyword evidence="2" id="KW-1185">Reference proteome</keyword>
<reference evidence="1 2" key="1">
    <citation type="journal article" date="2015" name="Genome Biol.">
        <title>Comparative genomics of Steinernema reveals deeply conserved gene regulatory networks.</title>
        <authorList>
            <person name="Dillman A.R."/>
            <person name="Macchietto M."/>
            <person name="Porter C.F."/>
            <person name="Rogers A."/>
            <person name="Williams B."/>
            <person name="Antoshechkin I."/>
            <person name="Lee M.M."/>
            <person name="Goodwin Z."/>
            <person name="Lu X."/>
            <person name="Lewis E.E."/>
            <person name="Goodrich-Blair H."/>
            <person name="Stock S.P."/>
            <person name="Adams B.J."/>
            <person name="Sternberg P.W."/>
            <person name="Mortazavi A."/>
        </authorList>
    </citation>
    <scope>NUCLEOTIDE SEQUENCE [LARGE SCALE GENOMIC DNA]</scope>
    <source>
        <strain evidence="1 2">ALL</strain>
    </source>
</reference>
<sequence>MFLGDCGAFATEQEGFGPLLPSPRSEPVNSENAPILVNLGLKHAAESPLQFVGSPNIYLFRKQVEIRVKSATVA</sequence>
<accession>A0A4U5N6E7</accession>
<name>A0A4U5N6E7_STECR</name>
<reference evidence="1 2" key="2">
    <citation type="journal article" date="2019" name="G3 (Bethesda)">
        <title>Hybrid Assembly of the Genome of the Entomopathogenic Nematode Steinernema carpocapsae Identifies the X-Chromosome.</title>
        <authorList>
            <person name="Serra L."/>
            <person name="Macchietto M."/>
            <person name="Macias-Munoz A."/>
            <person name="McGill C.J."/>
            <person name="Rodriguez I.M."/>
            <person name="Rodriguez B."/>
            <person name="Murad R."/>
            <person name="Mortazavi A."/>
        </authorList>
    </citation>
    <scope>NUCLEOTIDE SEQUENCE [LARGE SCALE GENOMIC DNA]</scope>
    <source>
        <strain evidence="1 2">ALL</strain>
    </source>
</reference>
<gene>
    <name evidence="1" type="ORF">L596_019013</name>
</gene>
<dbReference type="Proteomes" id="UP000298663">
    <property type="component" value="Unassembled WGS sequence"/>
</dbReference>
<evidence type="ECO:0000313" key="2">
    <source>
        <dbReference type="Proteomes" id="UP000298663"/>
    </source>
</evidence>
<proteinExistence type="predicted"/>
<protein>
    <submittedName>
        <fullName evidence="1">Uncharacterized protein</fullName>
    </submittedName>
</protein>
<dbReference type="AlphaFoldDB" id="A0A4U5N6E7"/>
<comment type="caution">
    <text evidence="1">The sequence shown here is derived from an EMBL/GenBank/DDBJ whole genome shotgun (WGS) entry which is preliminary data.</text>
</comment>
<evidence type="ECO:0000313" key="1">
    <source>
        <dbReference type="EMBL" id="TKR78159.1"/>
    </source>
</evidence>
<dbReference type="EMBL" id="AZBU02000005">
    <property type="protein sequence ID" value="TKR78159.1"/>
    <property type="molecule type" value="Genomic_DNA"/>
</dbReference>